<feature type="region of interest" description="Disordered" evidence="6">
    <location>
        <begin position="1028"/>
        <end position="1083"/>
    </location>
</feature>
<feature type="compositionally biased region" description="Basic and acidic residues" evidence="6">
    <location>
        <begin position="1062"/>
        <end position="1077"/>
    </location>
</feature>
<organism evidence="9 10">
    <name type="scientific">Cladorrhinum samala</name>
    <dbReference type="NCBI Taxonomy" id="585594"/>
    <lineage>
        <taxon>Eukaryota</taxon>
        <taxon>Fungi</taxon>
        <taxon>Dikarya</taxon>
        <taxon>Ascomycota</taxon>
        <taxon>Pezizomycotina</taxon>
        <taxon>Sordariomycetes</taxon>
        <taxon>Sordariomycetidae</taxon>
        <taxon>Sordariales</taxon>
        <taxon>Podosporaceae</taxon>
        <taxon>Cladorrhinum</taxon>
    </lineage>
</organism>
<feature type="region of interest" description="Disordered" evidence="6">
    <location>
        <begin position="1447"/>
        <end position="1468"/>
    </location>
</feature>
<evidence type="ECO:0000256" key="4">
    <source>
        <dbReference type="ARBA" id="ARBA00023054"/>
    </source>
</evidence>
<feature type="region of interest" description="Disordered" evidence="6">
    <location>
        <begin position="779"/>
        <end position="800"/>
    </location>
</feature>
<protein>
    <submittedName>
        <fullName evidence="9">Uncharacterized protein</fullName>
    </submittedName>
</protein>
<feature type="compositionally biased region" description="Low complexity" evidence="6">
    <location>
        <begin position="1035"/>
        <end position="1047"/>
    </location>
</feature>
<dbReference type="GO" id="GO:0000793">
    <property type="term" value="C:condensed chromosome"/>
    <property type="evidence" value="ECO:0007669"/>
    <property type="project" value="TreeGrafter"/>
</dbReference>
<feature type="compositionally biased region" description="Low complexity" evidence="6">
    <location>
        <begin position="779"/>
        <end position="798"/>
    </location>
</feature>
<reference evidence="9" key="1">
    <citation type="journal article" date="2023" name="Mol. Phylogenet. Evol.">
        <title>Genome-scale phylogeny and comparative genomics of the fungal order Sordariales.</title>
        <authorList>
            <person name="Hensen N."/>
            <person name="Bonometti L."/>
            <person name="Westerberg I."/>
            <person name="Brannstrom I.O."/>
            <person name="Guillou S."/>
            <person name="Cros-Aarteil S."/>
            <person name="Calhoun S."/>
            <person name="Haridas S."/>
            <person name="Kuo A."/>
            <person name="Mondo S."/>
            <person name="Pangilinan J."/>
            <person name="Riley R."/>
            <person name="LaButti K."/>
            <person name="Andreopoulos B."/>
            <person name="Lipzen A."/>
            <person name="Chen C."/>
            <person name="Yan M."/>
            <person name="Daum C."/>
            <person name="Ng V."/>
            <person name="Clum A."/>
            <person name="Steindorff A."/>
            <person name="Ohm R.A."/>
            <person name="Martin F."/>
            <person name="Silar P."/>
            <person name="Natvig D.O."/>
            <person name="Lalanne C."/>
            <person name="Gautier V."/>
            <person name="Ament-Velasquez S.L."/>
            <person name="Kruys A."/>
            <person name="Hutchinson M.I."/>
            <person name="Powell A.J."/>
            <person name="Barry K."/>
            <person name="Miller A.N."/>
            <person name="Grigoriev I.V."/>
            <person name="Debuchy R."/>
            <person name="Gladieux P."/>
            <person name="Hiltunen Thoren M."/>
            <person name="Johannesson H."/>
        </authorList>
    </citation>
    <scope>NUCLEOTIDE SEQUENCE</scope>
    <source>
        <strain evidence="9">PSN324</strain>
    </source>
</reference>
<keyword evidence="3" id="KW-0597">Phosphoprotein</keyword>
<dbReference type="GO" id="GO:0005737">
    <property type="term" value="C:cytoplasm"/>
    <property type="evidence" value="ECO:0007669"/>
    <property type="project" value="UniProtKB-ARBA"/>
</dbReference>
<keyword evidence="4" id="KW-0175">Coiled coil</keyword>
<keyword evidence="5" id="KW-0206">Cytoskeleton</keyword>
<proteinExistence type="predicted"/>
<feature type="region of interest" description="Disordered" evidence="6">
    <location>
        <begin position="624"/>
        <end position="647"/>
    </location>
</feature>
<evidence type="ECO:0000313" key="10">
    <source>
        <dbReference type="Proteomes" id="UP001321749"/>
    </source>
</evidence>
<evidence type="ECO:0000259" key="7">
    <source>
        <dbReference type="Pfam" id="PF07989"/>
    </source>
</evidence>
<feature type="compositionally biased region" description="Basic and acidic residues" evidence="6">
    <location>
        <begin position="60"/>
        <end position="72"/>
    </location>
</feature>
<evidence type="ECO:0000256" key="1">
    <source>
        <dbReference type="ARBA" id="ARBA00004267"/>
    </source>
</evidence>
<dbReference type="GO" id="GO:0000785">
    <property type="term" value="C:chromatin"/>
    <property type="evidence" value="ECO:0007669"/>
    <property type="project" value="TreeGrafter"/>
</dbReference>
<comment type="subcellular location">
    <subcellularLocation>
        <location evidence="1">Cytoplasm</location>
        <location evidence="1">Cytoskeleton</location>
        <location evidence="1">Microtubule organizing center</location>
    </subcellularLocation>
</comment>
<feature type="compositionally biased region" description="Polar residues" evidence="6">
    <location>
        <begin position="34"/>
        <end position="50"/>
    </location>
</feature>
<evidence type="ECO:0000256" key="5">
    <source>
        <dbReference type="ARBA" id="ARBA00023212"/>
    </source>
</evidence>
<evidence type="ECO:0000256" key="6">
    <source>
        <dbReference type="SAM" id="MobiDB-lite"/>
    </source>
</evidence>
<dbReference type="PANTHER" id="PTHR43941">
    <property type="entry name" value="STRUCTURAL MAINTENANCE OF CHROMOSOMES PROTEIN 2"/>
    <property type="match status" value="1"/>
</dbReference>
<feature type="region of interest" description="Disordered" evidence="6">
    <location>
        <begin position="1"/>
        <end position="21"/>
    </location>
</feature>
<evidence type="ECO:0000256" key="2">
    <source>
        <dbReference type="ARBA" id="ARBA00022490"/>
    </source>
</evidence>
<keyword evidence="2" id="KW-0963">Cytoplasm</keyword>
<dbReference type="InterPro" id="IPR019528">
    <property type="entry name" value="PACT_domain"/>
</dbReference>
<dbReference type="GO" id="GO:0000796">
    <property type="term" value="C:condensin complex"/>
    <property type="evidence" value="ECO:0007669"/>
    <property type="project" value="TreeGrafter"/>
</dbReference>
<feature type="domain" description="Pericentrin/AKAP-450 centrosomal targeting" evidence="8">
    <location>
        <begin position="1303"/>
        <end position="1411"/>
    </location>
</feature>
<dbReference type="PANTHER" id="PTHR43941:SF1">
    <property type="entry name" value="STRUCTURAL MAINTENANCE OF CHROMOSOMES PROTEIN 2"/>
    <property type="match status" value="1"/>
</dbReference>
<evidence type="ECO:0000259" key="8">
    <source>
        <dbReference type="Pfam" id="PF10495"/>
    </source>
</evidence>
<accession>A0AAV9HTN5</accession>
<dbReference type="GO" id="GO:0005815">
    <property type="term" value="C:microtubule organizing center"/>
    <property type="evidence" value="ECO:0007669"/>
    <property type="project" value="UniProtKB-SubCell"/>
</dbReference>
<gene>
    <name evidence="9" type="ORF">QBC42DRAFT_295226</name>
</gene>
<comment type="caution">
    <text evidence="9">The sequence shown here is derived from an EMBL/GenBank/DDBJ whole genome shotgun (WGS) entry which is preliminary data.</text>
</comment>
<feature type="domain" description="Centrosomin N-terminal motif 1" evidence="7">
    <location>
        <begin position="177"/>
        <end position="250"/>
    </location>
</feature>
<evidence type="ECO:0000256" key="3">
    <source>
        <dbReference type="ARBA" id="ARBA00022553"/>
    </source>
</evidence>
<sequence>MVAPGIGGLDSPRTNIGDATYLDQQPDFDISQELSFQSPSKDGNLLQQIRNGGRPVIKTPRRDRGPLSDRRNLPGLGGNEFTPLLKSATMNSARRYGAGKENGRAPSPNFLARIDESMTPMPAGETSMYYGPGNTSSMLESTPLPVADTSSAASTPLVMRRRGGANSGPLDDGNQLSLREQENVIDRIEKENFGLKLKIHFLEEQLRKAGPGFSEAALKENTELKVDKVTMQRELQRYKKHLTSAEKDLESYRAQIQEVQELAKKKYANEDQRGEIERLKNALEDKETEIDDLQRQMETEQNERDRIESLQDEIGDLEQEVRSKDNVITQQEDEIEDLKDKVAEMEEQMRAQKERMLDIEERAQDDDRLHEAKETIEDLEANVRRLEQQVDDIKDKLEDAVSEKERAEADLEELQEEMANKSVVTKGLSRQVEEKVARLQAEVDNARQELAAAEDDRAAQQKEIDNMRAKLKEAREERDVAERLRLNLEAQIDDQHGSQRKNLEEVMAQLKQARNERDDAERIRLSLENQLDQAHRDLDMRTDEKALLQTRHDALTDESNSLQREINSLQKSVKELQESLNQERQHSMGNEQDLRSQYQEEIERLQDEISDLQAECREKDNLYDNDSEKWETERHQLEAEKNRAEERAAGLQKTIDKLRDTEGALSGKESKLQEALESEKERHKKDELMLKVQIEQLRQDLRSRHTMLEELRKELSGVKDDLRQSQLDCQVLTDRVHGLEDEVEILQATIDEESRKARLELEKSQQECNRLKQQLNNVKAQAESAQASSSASQESAKQGNENVARLKFQLSDANEKVAQLTKERKTLLDRATTLEAEMRSVKASLQETKAERDELDAELNRPNLRGDDTFKVDQERLDLRVAKTKLEAELRRLKEENRALMQRKQEVERSLENEIEKAAAEEDRLGDQIRDLQSKLQQSNDSQEMVTLRRTIREMERRVEEYEARLATSQIPIQINGDGNSELSMIHQELSAARKREIEQLKHDASQRDVIKSLKRQISDLERKAHEAQLERFASSPSSGRGSSQKSEISELRHQLTTAHQSVHDLKKSLREAERKASASARELQTRMEELEDEKLVLEQALEDAEIAAEESAATFEETIEKQKSKMERYKRERDQLADAIREQQNNSSNHSGSANEMTLEERRDLHNMLRESQTTADKLDRELKEHREALEELMDVEMELRQKLERARNERSAYKANAEKLQRDFGKLEKEKERAVAEALALANEDRERERERGSTALVRVAGKNGQGVDTDAIIRAAEAAERRHELEIRGLVMQMEWLKACWDRESKLRKDAAFAKKYLLLEVQIRDACNKADLAIINRIRAELNPSNRTAISQLSSVRRGQHQQSNGQNMGLVPFNKGQEKTKPGVLFRRLLKAVRFVVRMQIGAREWGKHEMTRQRLADRYEEMEKAERIRQMREQWRKQVKRNIETTKGGGASSSSAGGGLLN</sequence>
<dbReference type="Gene3D" id="1.10.287.1490">
    <property type="match status" value="2"/>
</dbReference>
<keyword evidence="10" id="KW-1185">Reference proteome</keyword>
<reference evidence="9" key="2">
    <citation type="submission" date="2023-06" db="EMBL/GenBank/DDBJ databases">
        <authorList>
            <consortium name="Lawrence Berkeley National Laboratory"/>
            <person name="Mondo S.J."/>
            <person name="Hensen N."/>
            <person name="Bonometti L."/>
            <person name="Westerberg I."/>
            <person name="Brannstrom I.O."/>
            <person name="Guillou S."/>
            <person name="Cros-Aarteil S."/>
            <person name="Calhoun S."/>
            <person name="Haridas S."/>
            <person name="Kuo A."/>
            <person name="Pangilinan J."/>
            <person name="Riley R."/>
            <person name="Labutti K."/>
            <person name="Andreopoulos B."/>
            <person name="Lipzen A."/>
            <person name="Chen C."/>
            <person name="Yanf M."/>
            <person name="Daum C."/>
            <person name="Ng V."/>
            <person name="Clum A."/>
            <person name="Steindorff A."/>
            <person name="Ohm R."/>
            <person name="Martin F."/>
            <person name="Silar P."/>
            <person name="Natvig D."/>
            <person name="Lalanne C."/>
            <person name="Gautier V."/>
            <person name="Ament-Velasquez S.L."/>
            <person name="Kruys A."/>
            <person name="Hutchinson M.I."/>
            <person name="Powell A.J."/>
            <person name="Barry K."/>
            <person name="Miller A.N."/>
            <person name="Grigoriev I.V."/>
            <person name="Debuchy R."/>
            <person name="Gladieux P."/>
            <person name="Thoren M.H."/>
            <person name="Johannesson H."/>
        </authorList>
    </citation>
    <scope>NUCLEOTIDE SEQUENCE</scope>
    <source>
        <strain evidence="9">PSN324</strain>
    </source>
</reference>
<dbReference type="Pfam" id="PF10495">
    <property type="entry name" value="PACT_coil_coil"/>
    <property type="match status" value="1"/>
</dbReference>
<dbReference type="Proteomes" id="UP001321749">
    <property type="component" value="Unassembled WGS sequence"/>
</dbReference>
<feature type="compositionally biased region" description="Gly residues" evidence="6">
    <location>
        <begin position="1453"/>
        <end position="1468"/>
    </location>
</feature>
<evidence type="ECO:0000313" key="9">
    <source>
        <dbReference type="EMBL" id="KAK4464237.1"/>
    </source>
</evidence>
<feature type="region of interest" description="Disordered" evidence="6">
    <location>
        <begin position="34"/>
        <end position="83"/>
    </location>
</feature>
<dbReference type="GO" id="GO:0003682">
    <property type="term" value="F:chromatin binding"/>
    <property type="evidence" value="ECO:0007669"/>
    <property type="project" value="TreeGrafter"/>
</dbReference>
<dbReference type="InterPro" id="IPR012943">
    <property type="entry name" value="Cnn_1N"/>
</dbReference>
<name>A0AAV9HTN5_9PEZI</name>
<dbReference type="Pfam" id="PF07989">
    <property type="entry name" value="Cnn_1N"/>
    <property type="match status" value="1"/>
</dbReference>
<dbReference type="EMBL" id="MU864950">
    <property type="protein sequence ID" value="KAK4464237.1"/>
    <property type="molecule type" value="Genomic_DNA"/>
</dbReference>
<dbReference type="GO" id="GO:0007076">
    <property type="term" value="P:mitotic chromosome condensation"/>
    <property type="evidence" value="ECO:0007669"/>
    <property type="project" value="TreeGrafter"/>
</dbReference>